<sequence>MIVGLIVAIVVVLAAILFLGKDNGSSSNNATESNTESTIGLTEEQSTPGSTSSPSPGGLQADGSLDSTYVDGLPPQLSEFLTACSKAQFELQYEDGSSPNRMMDGMQCSGTSGSPFFMQKVDLVNDKEYANEVALRENVSDAVIASDTPTNFAGYSAGPAPTLFIANRESGRVLEVENFFGGEQKAREALQALGYNMADSVG</sequence>
<accession>A0A418Q8P2</accession>
<evidence type="ECO:0000256" key="1">
    <source>
        <dbReference type="SAM" id="MobiDB-lite"/>
    </source>
</evidence>
<reference evidence="2 3" key="1">
    <citation type="submission" date="2018-09" db="EMBL/GenBank/DDBJ databases">
        <title>Optimization and identification of Corynebacterium falsenii FN1-14 from fish paste.</title>
        <authorList>
            <person name="Daroonpunt R."/>
            <person name="Tanasupawat S."/>
        </authorList>
    </citation>
    <scope>NUCLEOTIDE SEQUENCE [LARGE SCALE GENOMIC DNA]</scope>
    <source>
        <strain evidence="2 3">FN1-14</strain>
    </source>
</reference>
<feature type="compositionally biased region" description="Low complexity" evidence="1">
    <location>
        <begin position="25"/>
        <end position="38"/>
    </location>
</feature>
<feature type="region of interest" description="Disordered" evidence="1">
    <location>
        <begin position="24"/>
        <end position="68"/>
    </location>
</feature>
<comment type="caution">
    <text evidence="2">The sequence shown here is derived from an EMBL/GenBank/DDBJ whole genome shotgun (WGS) entry which is preliminary data.</text>
</comment>
<name>A0A418Q8P2_9CORY</name>
<dbReference type="EMBL" id="QXJK01000002">
    <property type="protein sequence ID" value="RIX36102.1"/>
    <property type="molecule type" value="Genomic_DNA"/>
</dbReference>
<gene>
    <name evidence="2" type="ORF">D3M95_02020</name>
</gene>
<feature type="compositionally biased region" description="Low complexity" evidence="1">
    <location>
        <begin position="46"/>
        <end position="58"/>
    </location>
</feature>
<evidence type="ECO:0000313" key="3">
    <source>
        <dbReference type="Proteomes" id="UP000285278"/>
    </source>
</evidence>
<keyword evidence="3" id="KW-1185">Reference proteome</keyword>
<dbReference type="Proteomes" id="UP000285278">
    <property type="component" value="Unassembled WGS sequence"/>
</dbReference>
<proteinExistence type="predicted"/>
<evidence type="ECO:0000313" key="2">
    <source>
        <dbReference type="EMBL" id="RIX36102.1"/>
    </source>
</evidence>
<organism evidence="2 3">
    <name type="scientific">Corynebacterium falsenii</name>
    <dbReference type="NCBI Taxonomy" id="108486"/>
    <lineage>
        <taxon>Bacteria</taxon>
        <taxon>Bacillati</taxon>
        <taxon>Actinomycetota</taxon>
        <taxon>Actinomycetes</taxon>
        <taxon>Mycobacteriales</taxon>
        <taxon>Corynebacteriaceae</taxon>
        <taxon>Corynebacterium</taxon>
    </lineage>
</organism>
<dbReference type="STRING" id="1451189.CFAL_00375"/>
<dbReference type="OrthoDB" id="4427962at2"/>
<protein>
    <submittedName>
        <fullName evidence="2">Uncharacterized protein</fullName>
    </submittedName>
</protein>
<dbReference type="AlphaFoldDB" id="A0A418Q8P2"/>